<evidence type="ECO:0000256" key="4">
    <source>
        <dbReference type="SAM" id="SignalP"/>
    </source>
</evidence>
<comment type="similarity">
    <text evidence="3">Belongs to the glycosyl hydrolase 84 family.</text>
</comment>
<dbReference type="InterPro" id="IPR013780">
    <property type="entry name" value="Glyco_hydro_b"/>
</dbReference>
<dbReference type="SUPFAM" id="SSF140657">
    <property type="entry name" value="Hyaluronidase post-catalytic domain-like"/>
    <property type="match status" value="1"/>
</dbReference>
<evidence type="ECO:0000313" key="7">
    <source>
        <dbReference type="Proteomes" id="UP000636110"/>
    </source>
</evidence>
<dbReference type="PANTHER" id="PTHR13170">
    <property type="entry name" value="O-GLCNACASE"/>
    <property type="match status" value="1"/>
</dbReference>
<feature type="active site" description="Proton donor" evidence="3">
    <location>
        <position position="260"/>
    </location>
</feature>
<feature type="domain" description="GH84" evidence="5">
    <location>
        <begin position="145"/>
        <end position="413"/>
    </location>
</feature>
<sequence>MNMMLNFKRRLIPIVLCVLTKAATAQELPVVIYPQPHQMVTETGSISLEQAFYVKPGSVKPELQSLLSTVLKLDGGKNVLPVKVQINKSAGQRSGAYELAINKTGIQITAADDRGAFYAAQTLVQLANGKVKLPFIKVIDYPDVPFRGTVEGFYGDPWTQQDRVAQLRFYGQLKLNTYIYGPKDDPYHSSPNWRLHYPEKEEADIKLLVQEAKKNYVDFVWAIHPGKDIKWNLEDSTAVLKKFEMMYGLGVRSFAVFFDDISGVGTDAAKQAGLLNYIQYQFVNKKKDVTPLIMCPTEYNKGWSDPKPGTYLDILGEKLDPAIHIMWTGNTVVADITKEGLEWVNKRIRRPAFVWWNFPVSDYVRDHLLMGPSYGIDIDAQNEMSGFVSNPMDKAEPSKTAIFGVALYTWNMKSYQPEQAWLASHRYIMPEAPEAFQLFNAHNSDPGPNGHRYRRTESVEMIPYTTAFLKSLKEGGYAAADAQRLKAEFEAMIAASKDIPLKSQNKRLVEQITPWLAQFYLLGKAGVAVMDLADDWNKKSYVSAWDKYLATERYLDSMTELDQKMNLNPYQPGVKTGSLVMLPFVKEVLLTVGQQMTAGKGLAAAGTAVQSSDQTALYTNNAKLKSQPLQIGNQSVALSPALETITLNAGDYFGVRLHPNLKPKTLQFNLESATLTNWGGFESSADGLNWVVLPVEEKKGKGLATAFDATKDRYIRFRNKSEKAQNLYLKMFKLEVGTKNEADNGVYVLDGNLATYSTFSKNEPRLVHLPKDFQQADLLLLLRLNRESITIFSKDKKGKETILYEGNGDYIKIDKVALKKVDTLYFKTNAVEPLRIYEIAKH</sequence>
<dbReference type="InterPro" id="IPR015882">
    <property type="entry name" value="HEX_bac_N"/>
</dbReference>
<gene>
    <name evidence="6" type="ORF">GM920_14090</name>
</gene>
<keyword evidence="7" id="KW-1185">Reference proteome</keyword>
<comment type="caution">
    <text evidence="6">The sequence shown here is derived from an EMBL/GenBank/DDBJ whole genome shotgun (WGS) entry which is preliminary data.</text>
</comment>
<dbReference type="Gene3D" id="1.20.58.460">
    <property type="entry name" value="Hyaluronidase post-catalytic domain-like"/>
    <property type="match status" value="1"/>
</dbReference>
<dbReference type="Proteomes" id="UP000636110">
    <property type="component" value="Unassembled WGS sequence"/>
</dbReference>
<evidence type="ECO:0000256" key="3">
    <source>
        <dbReference type="PROSITE-ProRule" id="PRU01353"/>
    </source>
</evidence>
<dbReference type="EMBL" id="WNXC01000004">
    <property type="protein sequence ID" value="MBB2150029.1"/>
    <property type="molecule type" value="Genomic_DNA"/>
</dbReference>
<accession>A0ABR6EYW5</accession>
<keyword evidence="4" id="KW-0732">Signal</keyword>
<dbReference type="InterPro" id="IPR051822">
    <property type="entry name" value="Glycosyl_Hydrolase_84"/>
</dbReference>
<dbReference type="SUPFAM" id="SSF55545">
    <property type="entry name" value="beta-N-acetylhexosaminidase-like domain"/>
    <property type="match status" value="1"/>
</dbReference>
<dbReference type="Pfam" id="PF07555">
    <property type="entry name" value="NAGidase"/>
    <property type="match status" value="1"/>
</dbReference>
<dbReference type="Pfam" id="PF18344">
    <property type="entry name" value="CBM32"/>
    <property type="match status" value="1"/>
</dbReference>
<evidence type="ECO:0000259" key="5">
    <source>
        <dbReference type="PROSITE" id="PS52009"/>
    </source>
</evidence>
<name>A0ABR6EYW5_9SPHI</name>
<keyword evidence="1 3" id="KW-0378">Hydrolase</keyword>
<evidence type="ECO:0000313" key="6">
    <source>
        <dbReference type="EMBL" id="MBB2150029.1"/>
    </source>
</evidence>
<protein>
    <submittedName>
        <fullName evidence="6">Glycoside hydrolase</fullName>
    </submittedName>
</protein>
<dbReference type="InterPro" id="IPR011496">
    <property type="entry name" value="O-GlcNAcase_cat"/>
</dbReference>
<dbReference type="PANTHER" id="PTHR13170:SF16">
    <property type="entry name" value="PROTEIN O-GLCNACASE"/>
    <property type="match status" value="1"/>
</dbReference>
<dbReference type="Pfam" id="PF21809">
    <property type="entry name" value="Glyco_hydro_84_hel"/>
    <property type="match status" value="1"/>
</dbReference>
<dbReference type="Gene3D" id="2.60.40.1180">
    <property type="entry name" value="Golgi alpha-mannosidase II"/>
    <property type="match status" value="1"/>
</dbReference>
<dbReference type="SUPFAM" id="SSF51445">
    <property type="entry name" value="(Trans)glycosidases"/>
    <property type="match status" value="1"/>
</dbReference>
<organism evidence="6 7">
    <name type="scientific">Pedobacter gandavensis</name>
    <dbReference type="NCBI Taxonomy" id="2679963"/>
    <lineage>
        <taxon>Bacteria</taxon>
        <taxon>Pseudomonadati</taxon>
        <taxon>Bacteroidota</taxon>
        <taxon>Sphingobacteriia</taxon>
        <taxon>Sphingobacteriales</taxon>
        <taxon>Sphingobacteriaceae</taxon>
        <taxon>Pedobacter</taxon>
    </lineage>
</organism>
<dbReference type="Gene3D" id="3.20.20.80">
    <property type="entry name" value="Glycosidases"/>
    <property type="match status" value="1"/>
</dbReference>
<dbReference type="Pfam" id="PF02838">
    <property type="entry name" value="Glyco_hydro_20b"/>
    <property type="match status" value="1"/>
</dbReference>
<feature type="signal peptide" evidence="4">
    <location>
        <begin position="1"/>
        <end position="25"/>
    </location>
</feature>
<evidence type="ECO:0000256" key="2">
    <source>
        <dbReference type="ARBA" id="ARBA00023295"/>
    </source>
</evidence>
<feature type="chain" id="PRO_5045753494" evidence="4">
    <location>
        <begin position="26"/>
        <end position="842"/>
    </location>
</feature>
<evidence type="ECO:0000256" key="1">
    <source>
        <dbReference type="ARBA" id="ARBA00022801"/>
    </source>
</evidence>
<reference evidence="6 7" key="1">
    <citation type="submission" date="2019-11" db="EMBL/GenBank/DDBJ databases">
        <title>Description of Pedobacter sp. LMG 31462T.</title>
        <authorList>
            <person name="Carlier A."/>
            <person name="Qi S."/>
            <person name="Vandamme P."/>
        </authorList>
    </citation>
    <scope>NUCLEOTIDE SEQUENCE [LARGE SCALE GENOMIC DNA]</scope>
    <source>
        <strain evidence="6 7">LMG 31462</strain>
    </source>
</reference>
<proteinExistence type="inferred from homology"/>
<dbReference type="InterPro" id="IPR017853">
    <property type="entry name" value="GH"/>
</dbReference>
<dbReference type="Gene3D" id="3.30.379.10">
    <property type="entry name" value="Chitobiase/beta-hexosaminidase domain 2-like"/>
    <property type="match status" value="1"/>
</dbReference>
<dbReference type="PROSITE" id="PS52009">
    <property type="entry name" value="GH84"/>
    <property type="match status" value="1"/>
</dbReference>
<dbReference type="InterPro" id="IPR049478">
    <property type="entry name" value="BT_4395-like_hel"/>
</dbReference>
<dbReference type="InterPro" id="IPR029018">
    <property type="entry name" value="Hex-like_dom2"/>
</dbReference>
<keyword evidence="2 3" id="KW-0326">Glycosidase</keyword>
<dbReference type="GO" id="GO:0016787">
    <property type="term" value="F:hydrolase activity"/>
    <property type="evidence" value="ECO:0007669"/>
    <property type="project" value="UniProtKB-KW"/>
</dbReference>